<dbReference type="Proteomes" id="UP001525021">
    <property type="component" value="Unassembled WGS sequence"/>
</dbReference>
<organism evidence="1 2">
    <name type="scientific">Lysinibacillus pinottii</name>
    <dbReference type="NCBI Taxonomy" id="2973932"/>
    <lineage>
        <taxon>Bacteria</taxon>
        <taxon>Bacillati</taxon>
        <taxon>Bacillota</taxon>
        <taxon>Bacilli</taxon>
        <taxon>Bacillales</taxon>
        <taxon>Bacillaceae</taxon>
        <taxon>Lysinibacillus</taxon>
    </lineage>
</organism>
<sequence length="100" mass="10893">MYEVEAMKEIDYGATGVQEVLQNVAFIMSTVAMDCPLDRGFGIELVVDRPLPILKAMYSARVVGAVNQFEPRAVIEAIEITGDAEQGIFKAKVQVSVNGE</sequence>
<gene>
    <name evidence="1" type="ORF">NXZ79_15775</name>
</gene>
<protein>
    <recommendedName>
        <fullName evidence="3">IraD/Gp25-like domain-containing protein</fullName>
    </recommendedName>
</protein>
<keyword evidence="2" id="KW-1185">Reference proteome</keyword>
<name>A0ABT2DRF1_9BACI</name>
<evidence type="ECO:0000313" key="1">
    <source>
        <dbReference type="EMBL" id="MCS1397490.1"/>
    </source>
</evidence>
<evidence type="ECO:0000313" key="2">
    <source>
        <dbReference type="Proteomes" id="UP001525021"/>
    </source>
</evidence>
<reference evidence="1 2" key="1">
    <citation type="submission" date="2022-08" db="EMBL/GenBank/DDBJ databases">
        <title>Lysinibacillus sequencing.</title>
        <authorList>
            <person name="Dunlap C."/>
        </authorList>
    </citation>
    <scope>NUCLEOTIDE SEQUENCE [LARGE SCALE GENOMIC DNA]</scope>
    <source>
        <strain evidence="1 2">PB211</strain>
    </source>
</reference>
<comment type="caution">
    <text evidence="1">The sequence shown here is derived from an EMBL/GenBank/DDBJ whole genome shotgun (WGS) entry which is preliminary data.</text>
</comment>
<evidence type="ECO:0008006" key="3">
    <source>
        <dbReference type="Google" id="ProtNLM"/>
    </source>
</evidence>
<proteinExistence type="predicted"/>
<dbReference type="SUPFAM" id="SSF160719">
    <property type="entry name" value="gpW/gp25-like"/>
    <property type="match status" value="1"/>
</dbReference>
<dbReference type="Gene3D" id="3.10.450.40">
    <property type="match status" value="1"/>
</dbReference>
<dbReference type="EMBL" id="JANTOO010000014">
    <property type="protein sequence ID" value="MCS1397490.1"/>
    <property type="molecule type" value="Genomic_DNA"/>
</dbReference>
<accession>A0ABT2DRF1</accession>
<dbReference type="RefSeq" id="WP_012295279.1">
    <property type="nucleotide sequence ID" value="NZ_JANTOO010000014.1"/>
</dbReference>